<evidence type="ECO:0000313" key="10">
    <source>
        <dbReference type="EMBL" id="QPG59863.1"/>
    </source>
</evidence>
<keyword evidence="3 9" id="KW-1003">Cell membrane</keyword>
<keyword evidence="2 9" id="KW-0813">Transport</keyword>
<dbReference type="NCBIfam" id="TIGR00837">
    <property type="entry name" value="araaP"/>
    <property type="match status" value="1"/>
</dbReference>
<feature type="transmembrane region" description="Helical" evidence="9">
    <location>
        <begin position="215"/>
        <end position="236"/>
    </location>
</feature>
<dbReference type="RefSeq" id="WP_142873702.1">
    <property type="nucleotide sequence ID" value="NZ_CP045503.2"/>
</dbReference>
<evidence type="ECO:0000256" key="9">
    <source>
        <dbReference type="RuleBase" id="RU367149"/>
    </source>
</evidence>
<keyword evidence="6 9" id="KW-0029">Amino-acid transport</keyword>
<dbReference type="PANTHER" id="PTHR46997:SF2">
    <property type="entry name" value="TYROSINE-SPECIFIC TRANSPORT SYSTEM"/>
    <property type="match status" value="1"/>
</dbReference>
<dbReference type="EMBL" id="CP045503">
    <property type="protein sequence ID" value="QPG59863.1"/>
    <property type="molecule type" value="Genomic_DNA"/>
</dbReference>
<accession>A0ABX6VCZ1</accession>
<reference evidence="10" key="1">
    <citation type="submission" date="2021-07" db="EMBL/GenBank/DDBJ databases">
        <title>Shewanella sp. YLB-07 whole genome sequence.</title>
        <authorList>
            <person name="Yu L."/>
        </authorList>
    </citation>
    <scope>NUCLEOTIDE SEQUENCE</scope>
    <source>
        <strain evidence="10">YLB-08</strain>
    </source>
</reference>
<evidence type="ECO:0000256" key="6">
    <source>
        <dbReference type="ARBA" id="ARBA00022970"/>
    </source>
</evidence>
<comment type="function">
    <text evidence="9">Involved in transporting aromatic amino acids across the cytoplasmic membrane.</text>
</comment>
<sequence>MNHSKIVGSTLIIAGTTIGAGMLALPLASAGLGYGVTSLIMLLVWALMIYTALLMIEVHQFAPIDATLHSLAYKLLGRKGQVVASIAMMLLFYALCAAYIAGGGEQLHSKLANWLGLDIPIQAGAIIFTLVIGSVVTLGTGSVDIINRSLFALKLIALVIVLVLLMPKVSLDYLLELPVHQGVIMAALPVIFTSFGFHGSIPSIVRYLGKEPKGLVLVMVVGSAIPLVVYLLWLVVSQGVLSQAELMQSQSLNGFIGSLSHLLHAPMITNLVSIFADLALMTSFLGVSLGLSDYMSDLLQRQAKPSNRLLVALVTFLPPLGFAMFYPRGFIVALGYAAFSLVVLAIFLPVAMVVSQRKQTGLGGYRVKGGQAGLIIATLAGIFIVMVQILEML</sequence>
<protein>
    <recommendedName>
        <fullName evidence="9">Aromatic amino acid permease</fullName>
    </recommendedName>
</protein>
<keyword evidence="4 9" id="KW-0997">Cell inner membrane</keyword>
<keyword evidence="5 9" id="KW-0812">Transmembrane</keyword>
<organism evidence="10 11">
    <name type="scientific">Shewanella eurypsychrophilus</name>
    <dbReference type="NCBI Taxonomy" id="2593656"/>
    <lineage>
        <taxon>Bacteria</taxon>
        <taxon>Pseudomonadati</taxon>
        <taxon>Pseudomonadota</taxon>
        <taxon>Gammaproteobacteria</taxon>
        <taxon>Alteromonadales</taxon>
        <taxon>Shewanellaceae</taxon>
        <taxon>Shewanella</taxon>
    </lineage>
</organism>
<proteinExistence type="inferred from homology"/>
<feature type="transmembrane region" description="Helical" evidence="9">
    <location>
        <begin position="267"/>
        <end position="289"/>
    </location>
</feature>
<dbReference type="Gene3D" id="1.20.1740.10">
    <property type="entry name" value="Amino acid/polyamine transporter I"/>
    <property type="match status" value="1"/>
</dbReference>
<dbReference type="Proteomes" id="UP000316416">
    <property type="component" value="Chromosome"/>
</dbReference>
<comment type="subcellular location">
    <subcellularLocation>
        <location evidence="1 9">Cell inner membrane</location>
        <topology evidence="1 9">Multi-pass membrane protein</topology>
    </subcellularLocation>
</comment>
<evidence type="ECO:0000256" key="8">
    <source>
        <dbReference type="ARBA" id="ARBA00023136"/>
    </source>
</evidence>
<feature type="transmembrane region" description="Helical" evidence="9">
    <location>
        <begin position="372"/>
        <end position="390"/>
    </location>
</feature>
<feature type="transmembrane region" description="Helical" evidence="9">
    <location>
        <begin position="151"/>
        <end position="171"/>
    </location>
</feature>
<evidence type="ECO:0000313" key="11">
    <source>
        <dbReference type="Proteomes" id="UP000316416"/>
    </source>
</evidence>
<evidence type="ECO:0000256" key="7">
    <source>
        <dbReference type="ARBA" id="ARBA00022989"/>
    </source>
</evidence>
<evidence type="ECO:0000256" key="3">
    <source>
        <dbReference type="ARBA" id="ARBA00022475"/>
    </source>
</evidence>
<keyword evidence="11" id="KW-1185">Reference proteome</keyword>
<dbReference type="PANTHER" id="PTHR46997">
    <property type="entry name" value="LOW AFFINITY TRYPTOPHAN PERMEASE-RELATED"/>
    <property type="match status" value="1"/>
</dbReference>
<dbReference type="InterPro" id="IPR018227">
    <property type="entry name" value="Amino_acid_transport_2"/>
</dbReference>
<evidence type="ECO:0000256" key="4">
    <source>
        <dbReference type="ARBA" id="ARBA00022519"/>
    </source>
</evidence>
<dbReference type="InterPro" id="IPR013059">
    <property type="entry name" value="Trp_tyr_transpt"/>
</dbReference>
<keyword evidence="7 9" id="KW-1133">Transmembrane helix</keyword>
<name>A0ABX6VCZ1_9GAMM</name>
<feature type="transmembrane region" description="Helical" evidence="9">
    <location>
        <begin position="7"/>
        <end position="28"/>
    </location>
</feature>
<gene>
    <name evidence="10" type="ORF">FM038_022715</name>
</gene>
<dbReference type="Pfam" id="PF03222">
    <property type="entry name" value="Trp_Tyr_perm"/>
    <property type="match status" value="1"/>
</dbReference>
<evidence type="ECO:0000256" key="2">
    <source>
        <dbReference type="ARBA" id="ARBA00022448"/>
    </source>
</evidence>
<feature type="transmembrane region" description="Helical" evidence="9">
    <location>
        <begin position="82"/>
        <end position="101"/>
    </location>
</feature>
<keyword evidence="8 9" id="KW-0472">Membrane</keyword>
<feature type="transmembrane region" description="Helical" evidence="9">
    <location>
        <begin position="121"/>
        <end position="139"/>
    </location>
</feature>
<feature type="transmembrane region" description="Helical" evidence="9">
    <location>
        <begin position="309"/>
        <end position="327"/>
    </location>
</feature>
<feature type="transmembrane region" description="Helical" evidence="9">
    <location>
        <begin position="34"/>
        <end position="56"/>
    </location>
</feature>
<feature type="transmembrane region" description="Helical" evidence="9">
    <location>
        <begin position="183"/>
        <end position="208"/>
    </location>
</feature>
<evidence type="ECO:0000256" key="5">
    <source>
        <dbReference type="ARBA" id="ARBA00022692"/>
    </source>
</evidence>
<feature type="transmembrane region" description="Helical" evidence="9">
    <location>
        <begin position="333"/>
        <end position="351"/>
    </location>
</feature>
<evidence type="ECO:0000256" key="1">
    <source>
        <dbReference type="ARBA" id="ARBA00004429"/>
    </source>
</evidence>
<comment type="similarity">
    <text evidence="9">Belongs to the amino acid/polyamine transporter 2 family. Mtr/TnaB/TyrP permease subfamily.</text>
</comment>
<dbReference type="PRINTS" id="PR00166">
    <property type="entry name" value="AROAAPRMEASE"/>
</dbReference>